<reference evidence="1" key="1">
    <citation type="submission" date="2020-11" db="EMBL/GenBank/DDBJ databases">
        <authorList>
            <consortium name="DOE Joint Genome Institute"/>
            <person name="Ahrendt S."/>
            <person name="Riley R."/>
            <person name="Andreopoulos W."/>
            <person name="Labutti K."/>
            <person name="Pangilinan J."/>
            <person name="Ruiz-Duenas F.J."/>
            <person name="Barrasa J.M."/>
            <person name="Sanchez-Garcia M."/>
            <person name="Camarero S."/>
            <person name="Miyauchi S."/>
            <person name="Serrano A."/>
            <person name="Linde D."/>
            <person name="Babiker R."/>
            <person name="Drula E."/>
            <person name="Ayuso-Fernandez I."/>
            <person name="Pacheco R."/>
            <person name="Padilla G."/>
            <person name="Ferreira P."/>
            <person name="Barriuso J."/>
            <person name="Kellner H."/>
            <person name="Castanera R."/>
            <person name="Alfaro M."/>
            <person name="Ramirez L."/>
            <person name="Pisabarro A.G."/>
            <person name="Kuo A."/>
            <person name="Tritt A."/>
            <person name="Lipzen A."/>
            <person name="He G."/>
            <person name="Yan M."/>
            <person name="Ng V."/>
            <person name="Cullen D."/>
            <person name="Martin F."/>
            <person name="Rosso M.-N."/>
            <person name="Henrissat B."/>
            <person name="Hibbett D."/>
            <person name="Martinez A.T."/>
            <person name="Grigoriev I.V."/>
        </authorList>
    </citation>
    <scope>NUCLEOTIDE SEQUENCE</scope>
    <source>
        <strain evidence="1">AH 40177</strain>
    </source>
</reference>
<dbReference type="Proteomes" id="UP000772434">
    <property type="component" value="Unassembled WGS sequence"/>
</dbReference>
<protein>
    <submittedName>
        <fullName evidence="1">Uncharacterized protein</fullName>
    </submittedName>
</protein>
<dbReference type="AlphaFoldDB" id="A0A9P5U4G8"/>
<evidence type="ECO:0000313" key="2">
    <source>
        <dbReference type="Proteomes" id="UP000772434"/>
    </source>
</evidence>
<organism evidence="1 2">
    <name type="scientific">Rhodocollybia butyracea</name>
    <dbReference type="NCBI Taxonomy" id="206335"/>
    <lineage>
        <taxon>Eukaryota</taxon>
        <taxon>Fungi</taxon>
        <taxon>Dikarya</taxon>
        <taxon>Basidiomycota</taxon>
        <taxon>Agaricomycotina</taxon>
        <taxon>Agaricomycetes</taxon>
        <taxon>Agaricomycetidae</taxon>
        <taxon>Agaricales</taxon>
        <taxon>Marasmiineae</taxon>
        <taxon>Omphalotaceae</taxon>
        <taxon>Rhodocollybia</taxon>
    </lineage>
</organism>
<name>A0A9P5U4G8_9AGAR</name>
<comment type="caution">
    <text evidence="1">The sequence shown here is derived from an EMBL/GenBank/DDBJ whole genome shotgun (WGS) entry which is preliminary data.</text>
</comment>
<accession>A0A9P5U4G8</accession>
<keyword evidence="2" id="KW-1185">Reference proteome</keyword>
<evidence type="ECO:0000313" key="1">
    <source>
        <dbReference type="EMBL" id="KAF9065599.1"/>
    </source>
</evidence>
<gene>
    <name evidence="1" type="ORF">BDP27DRAFT_50029</name>
</gene>
<dbReference type="EMBL" id="JADNRY010000101">
    <property type="protein sequence ID" value="KAF9065599.1"/>
    <property type="molecule type" value="Genomic_DNA"/>
</dbReference>
<dbReference type="OrthoDB" id="2340858at2759"/>
<sequence>MKLYLTDHRKGVVITGEPGIGKSVFLAYLLAVLLSIPDEGIPIGGDTPDQVLHLESAPVLFYTPWKQVLFYNGKFYVPNCFRTFQMNTLPESLNGTRTPVWVLVDMGLKQEEPPSHALSTIFPVQSASPDPICYRLWSRARDSPYFGLPLWDEALLHRGLKSDPKNPMFQAIVTAWLQGGKTELPQVHCDTLAHFVREGDLVRDDKEKAIKLLVSDAIRRVGYSARNVYDFLLSPDSRRFSGRFPKAIVRMDMPMWREAVSFIQRFSNTGKALSNDLVSIKPVKPENLRSSDSFMVIWKTPEIHLIAEQHGGMLNEEQRAELFAYFTRYSKSSAVVGHMSRLYMKSFPQITGHSFRCNQCSLSLVLASIGMTSPFRPFLNTQKLLPLKDD</sequence>
<proteinExistence type="predicted"/>